<proteinExistence type="predicted"/>
<protein>
    <submittedName>
        <fullName evidence="2">Pyridoxal 4-dehydrogenase</fullName>
    </submittedName>
</protein>
<dbReference type="SUPFAM" id="SSF51430">
    <property type="entry name" value="NAD(P)-linked oxidoreductase"/>
    <property type="match status" value="1"/>
</dbReference>
<dbReference type="EMBL" id="AP014704">
    <property type="protein sequence ID" value="BAQ46305.1"/>
    <property type="molecule type" value="Genomic_DNA"/>
</dbReference>
<dbReference type="InterPro" id="IPR036812">
    <property type="entry name" value="NAD(P)_OxRdtase_dom_sf"/>
</dbReference>
<dbReference type="Pfam" id="PF00248">
    <property type="entry name" value="Aldo_ket_red"/>
    <property type="match status" value="1"/>
</dbReference>
<dbReference type="PATRIC" id="fig|270351.10.peg.3041"/>
<dbReference type="RefSeq" id="WP_060847459.1">
    <property type="nucleotide sequence ID" value="NZ_AP014704.1"/>
</dbReference>
<dbReference type="Gene3D" id="3.20.20.100">
    <property type="entry name" value="NADP-dependent oxidoreductase domain"/>
    <property type="match status" value="1"/>
</dbReference>
<dbReference type="STRING" id="270351.Maq22A_c15790"/>
<accession>A0A0C6FTM4</accession>
<name>A0A0C6FTM4_9HYPH</name>
<dbReference type="InterPro" id="IPR020471">
    <property type="entry name" value="AKR"/>
</dbReference>
<dbReference type="GO" id="GO:0005829">
    <property type="term" value="C:cytosol"/>
    <property type="evidence" value="ECO:0007669"/>
    <property type="project" value="TreeGrafter"/>
</dbReference>
<gene>
    <name evidence="2" type="primary">tas</name>
    <name evidence="2" type="ORF">Maq22A_c15790</name>
</gene>
<dbReference type="PANTHER" id="PTHR42686:SF1">
    <property type="entry name" value="GH17980P-RELATED"/>
    <property type="match status" value="1"/>
</dbReference>
<dbReference type="InterPro" id="IPR023210">
    <property type="entry name" value="NADP_OxRdtase_dom"/>
</dbReference>
<organism evidence="2 3">
    <name type="scientific">Methylobacterium aquaticum</name>
    <dbReference type="NCBI Taxonomy" id="270351"/>
    <lineage>
        <taxon>Bacteria</taxon>
        <taxon>Pseudomonadati</taxon>
        <taxon>Pseudomonadota</taxon>
        <taxon>Alphaproteobacteria</taxon>
        <taxon>Hyphomicrobiales</taxon>
        <taxon>Methylobacteriaceae</taxon>
        <taxon>Methylobacterium</taxon>
    </lineage>
</organism>
<reference evidence="3" key="2">
    <citation type="submission" date="2015-01" db="EMBL/GenBank/DDBJ databases">
        <title>Complete genome sequence of Methylobacterium aquaticum strain 22A.</title>
        <authorList>
            <person name="Tani A."/>
            <person name="Ogura Y."/>
            <person name="Hayashi T."/>
        </authorList>
    </citation>
    <scope>NUCLEOTIDE SEQUENCE [LARGE SCALE GENOMIC DNA]</scope>
    <source>
        <strain evidence="3">MA-22A</strain>
    </source>
</reference>
<dbReference type="KEGG" id="maqu:Maq22A_c15790"/>
<feature type="domain" description="NADP-dependent oxidoreductase" evidence="1">
    <location>
        <begin position="19"/>
        <end position="334"/>
    </location>
</feature>
<evidence type="ECO:0000313" key="3">
    <source>
        <dbReference type="Proteomes" id="UP000061432"/>
    </source>
</evidence>
<dbReference type="GO" id="GO:0016491">
    <property type="term" value="F:oxidoreductase activity"/>
    <property type="evidence" value="ECO:0007669"/>
    <property type="project" value="InterPro"/>
</dbReference>
<dbReference type="AlphaFoldDB" id="A0A0C6FTM4"/>
<evidence type="ECO:0000259" key="1">
    <source>
        <dbReference type="Pfam" id="PF00248"/>
    </source>
</evidence>
<reference evidence="2 3" key="1">
    <citation type="journal article" date="2015" name="Genome Announc.">
        <title>Complete Genome Sequence of Methylobacterium aquaticum Strain 22A, Isolated from Racomitrium japonicum Moss.</title>
        <authorList>
            <person name="Tani A."/>
            <person name="Ogura Y."/>
            <person name="Hayashi T."/>
            <person name="Kimbara K."/>
        </authorList>
    </citation>
    <scope>NUCLEOTIDE SEQUENCE [LARGE SCALE GENOMIC DNA]</scope>
    <source>
        <strain evidence="2 3">MA-22A</strain>
    </source>
</reference>
<evidence type="ECO:0000313" key="2">
    <source>
        <dbReference type="EMBL" id="BAQ46305.1"/>
    </source>
</evidence>
<dbReference type="Proteomes" id="UP000061432">
    <property type="component" value="Chromosome"/>
</dbReference>
<sequence>MKVSDERPLKRAGLALTALGLGTAPLGGLYAPVPLADARATLDAALAAGIRHVDTAPMYGLGRAEHLVGERLREADPAGFVVSTKVGRLMGIERPGRPLPPEAARNAFDSGWHNGLSFREIFDYSYDAILRSYDDSRQRTGLSKLDLLFVHDIGRVTHGEAHAHHWNALTRGGGFRALAELRAAGLIAGFGLGVNETGAIAEAMEETDLDVCLLAGRYTLLDGSAAQALLPKALARDVALVMGGVLNSGILAAAGPGRRTYDYVDAPPAILAKAEALEAECRAFGVPLPAAALQFPLRHPATANVVVGARSAAELRQAVAWFEQPIPDGLWRSLEDKGLIAAP</sequence>
<dbReference type="PANTHER" id="PTHR42686">
    <property type="entry name" value="GH17980P-RELATED"/>
    <property type="match status" value="1"/>
</dbReference>
<dbReference type="OrthoDB" id="9768851at2"/>